<feature type="active site" description="Charge relay system" evidence="5">
    <location>
        <position position="260"/>
    </location>
</feature>
<dbReference type="SUPFAM" id="SSF52743">
    <property type="entry name" value="Subtilisin-like"/>
    <property type="match status" value="1"/>
</dbReference>
<organism evidence="10">
    <name type="scientific">Mycobacterium triplex</name>
    <dbReference type="NCBI Taxonomy" id="47839"/>
    <lineage>
        <taxon>Bacteria</taxon>
        <taxon>Bacillati</taxon>
        <taxon>Actinomycetota</taxon>
        <taxon>Actinomycetes</taxon>
        <taxon>Mycobacteriales</taxon>
        <taxon>Mycobacteriaceae</taxon>
        <taxon>Mycobacterium</taxon>
        <taxon>Mycobacterium simiae complex</taxon>
    </lineage>
</organism>
<dbReference type="InterPro" id="IPR036852">
    <property type="entry name" value="Peptidase_S8/S53_dom_sf"/>
</dbReference>
<dbReference type="GO" id="GO:0004252">
    <property type="term" value="F:serine-type endopeptidase activity"/>
    <property type="evidence" value="ECO:0007669"/>
    <property type="project" value="UniProtKB-UniRule"/>
</dbReference>
<protein>
    <submittedName>
        <fullName evidence="10">Subtilase</fullName>
    </submittedName>
</protein>
<dbReference type="HOGENOM" id="CLU_011263_13_1_11"/>
<keyword evidence="4 5" id="KW-0720">Serine protease</keyword>
<feature type="active site" description="Charge relay system" evidence="5">
    <location>
        <position position="510"/>
    </location>
</feature>
<dbReference type="PROSITE" id="PS00136">
    <property type="entry name" value="SUBTILASE_ASP"/>
    <property type="match status" value="1"/>
</dbReference>
<reference evidence="10" key="1">
    <citation type="journal article" date="2014" name="Genome Announc.">
        <title>Draft Genome Sequence of Mycobacterium triplex DSM 44626.</title>
        <authorList>
            <person name="Sassi M."/>
            <person name="Croce O."/>
            <person name="Robert C."/>
            <person name="Raoult D."/>
            <person name="Drancourt M."/>
        </authorList>
    </citation>
    <scope>NUCLEOTIDE SEQUENCE [LARGE SCALE GENOMIC DNA]</scope>
    <source>
        <strain evidence="10">DSM 44626</strain>
    </source>
</reference>
<keyword evidence="7" id="KW-0812">Transmembrane</keyword>
<dbReference type="PANTHER" id="PTHR42884">
    <property type="entry name" value="PROPROTEIN CONVERTASE SUBTILISIN/KEXIN-RELATED"/>
    <property type="match status" value="1"/>
</dbReference>
<keyword evidence="2 5" id="KW-0645">Protease</keyword>
<feature type="compositionally biased region" description="Pro residues" evidence="6">
    <location>
        <begin position="201"/>
        <end position="227"/>
    </location>
</feature>
<dbReference type="GO" id="GO:0016485">
    <property type="term" value="P:protein processing"/>
    <property type="evidence" value="ECO:0007669"/>
    <property type="project" value="TreeGrafter"/>
</dbReference>
<dbReference type="PANTHER" id="PTHR42884:SF14">
    <property type="entry name" value="NEUROENDOCRINE CONVERTASE 1"/>
    <property type="match status" value="1"/>
</dbReference>
<dbReference type="STRING" id="47839.BN973_03118"/>
<evidence type="ECO:0000256" key="7">
    <source>
        <dbReference type="SAM" id="Phobius"/>
    </source>
</evidence>
<comment type="similarity">
    <text evidence="1 5">Belongs to the peptidase S8 family.</text>
</comment>
<dbReference type="InterPro" id="IPR023827">
    <property type="entry name" value="Peptidase_S8_Asp-AS"/>
</dbReference>
<evidence type="ECO:0000256" key="2">
    <source>
        <dbReference type="ARBA" id="ARBA00022670"/>
    </source>
</evidence>
<reference evidence="10" key="2">
    <citation type="submission" date="2014-04" db="EMBL/GenBank/DDBJ databases">
        <authorList>
            <person name="Xu Y.W."/>
            <person name="Yang Q."/>
        </authorList>
    </citation>
    <scope>NUCLEOTIDE SEQUENCE</scope>
    <source>
        <strain evidence="10">DSM 44626</strain>
    </source>
</reference>
<evidence type="ECO:0000313" key="10">
    <source>
        <dbReference type="EMBL" id="CDO88749.1"/>
    </source>
</evidence>
<sequence precursor="true">MFMQQSGTGNGKVWRRRVSRAAIAALLLTSGSLAGLPPAYAISPPIIDPAAVPPDGPPGPPAPMKQNSYCTEVGVLPGTNFKLQPKYMDMLNLQEAWQFGRGAGIKVAVIDTGVTPHSRFPHLIPGGDYIMGGDGLSDCDAHGTIVASMIGAAPANGAAPPPAAGPRKPVTIPTTEAPPKAPPPQTVTLSPLPQTVTMVPASPPSEGPPPPPWAPQPPPSEPAPAPASPSQAPQGAPPGPPPPPASPAPPAPAAPGAANHGGGTVTIPAYSGGAQTIKAGNPHPLAPTPTPPPPPPPAPLAGPDAYSGIAPDVEIIAIRQSSQAFGLKDAYTGDEDPQTSAKISGVETMARAIVHAANLGASVINISDVTCMSARNIVDQRALGAAVRYAAVERNAVIVAAAGDTSKKDCKQNPIFDPLKPKDPRDWNAVTTVVTPSWFSDYVLTVGAVDSEGHPQTQGANGQGPSSVAGPWVGIAAPGTDVIGLSPRDDGLINAIDGPDNSLLVPSGTSFSAAIVSGVAALVRAKYPQLSAYQVINRLERSARAPARGVDNQLGYGVIDPVAALTWDIPDGPLKPPQQLSIPLNVPKAPPHRDMLPVWVAAGGLTGALLIGGAVFGIATLMKRRRQQQ</sequence>
<dbReference type="Pfam" id="PF00082">
    <property type="entry name" value="Peptidase_S8"/>
    <property type="match status" value="1"/>
</dbReference>
<evidence type="ECO:0000256" key="4">
    <source>
        <dbReference type="ARBA" id="ARBA00022825"/>
    </source>
</evidence>
<evidence type="ECO:0000256" key="5">
    <source>
        <dbReference type="PROSITE-ProRule" id="PRU01240"/>
    </source>
</evidence>
<dbReference type="Gene3D" id="3.40.50.200">
    <property type="entry name" value="Peptidase S8/S53 domain"/>
    <property type="match status" value="2"/>
</dbReference>
<dbReference type="Proteomes" id="UP000028880">
    <property type="component" value="Unassembled WGS sequence"/>
</dbReference>
<feature type="chain" id="PRO_5039451043" evidence="8">
    <location>
        <begin position="35"/>
        <end position="629"/>
    </location>
</feature>
<dbReference type="InterPro" id="IPR000209">
    <property type="entry name" value="Peptidase_S8/S53_dom"/>
</dbReference>
<keyword evidence="7" id="KW-1133">Transmembrane helix</keyword>
<feature type="domain" description="Peptidase S8/S53" evidence="9">
    <location>
        <begin position="306"/>
        <end position="557"/>
    </location>
</feature>
<evidence type="ECO:0000256" key="8">
    <source>
        <dbReference type="SAM" id="SignalP"/>
    </source>
</evidence>
<dbReference type="CDD" id="cd00306">
    <property type="entry name" value="Peptidases_S8_S53"/>
    <property type="match status" value="1"/>
</dbReference>
<keyword evidence="8" id="KW-0732">Signal</keyword>
<gene>
    <name evidence="10" type="ORF">BN973_03118</name>
</gene>
<dbReference type="eggNOG" id="COG1404">
    <property type="taxonomic scope" value="Bacteria"/>
</dbReference>
<keyword evidence="3 5" id="KW-0378">Hydrolase</keyword>
<evidence type="ECO:0000256" key="1">
    <source>
        <dbReference type="ARBA" id="ARBA00011073"/>
    </source>
</evidence>
<dbReference type="PROSITE" id="PS51892">
    <property type="entry name" value="SUBTILASE"/>
    <property type="match status" value="1"/>
</dbReference>
<evidence type="ECO:0000259" key="9">
    <source>
        <dbReference type="Pfam" id="PF00082"/>
    </source>
</evidence>
<name>A0A024JYY9_9MYCO</name>
<evidence type="ECO:0000256" key="3">
    <source>
        <dbReference type="ARBA" id="ARBA00022801"/>
    </source>
</evidence>
<feature type="active site" description="Charge relay system" evidence="5">
    <location>
        <position position="111"/>
    </location>
</feature>
<accession>A0A024JYY9</accession>
<keyword evidence="7" id="KW-0472">Membrane</keyword>
<dbReference type="AlphaFoldDB" id="A0A024JYY9"/>
<feature type="compositionally biased region" description="Pro residues" evidence="6">
    <location>
        <begin position="235"/>
        <end position="253"/>
    </location>
</feature>
<feature type="transmembrane region" description="Helical" evidence="7">
    <location>
        <begin position="598"/>
        <end position="622"/>
    </location>
</feature>
<evidence type="ECO:0000256" key="6">
    <source>
        <dbReference type="SAM" id="MobiDB-lite"/>
    </source>
</evidence>
<feature type="signal peptide" evidence="8">
    <location>
        <begin position="1"/>
        <end position="34"/>
    </location>
</feature>
<feature type="region of interest" description="Disordered" evidence="6">
    <location>
        <begin position="156"/>
        <end position="306"/>
    </location>
</feature>
<dbReference type="GO" id="GO:0005886">
    <property type="term" value="C:plasma membrane"/>
    <property type="evidence" value="ECO:0007669"/>
    <property type="project" value="TreeGrafter"/>
</dbReference>
<proteinExistence type="inferred from homology"/>
<dbReference type="InterPro" id="IPR015500">
    <property type="entry name" value="Peptidase_S8_subtilisin-rel"/>
</dbReference>
<dbReference type="EMBL" id="HG964446">
    <property type="protein sequence ID" value="CDO88749.1"/>
    <property type="molecule type" value="Genomic_DNA"/>
</dbReference>
<dbReference type="PRINTS" id="PR00723">
    <property type="entry name" value="SUBTILISIN"/>
</dbReference>
<feature type="compositionally biased region" description="Pro residues" evidence="6">
    <location>
        <begin position="284"/>
        <end position="300"/>
    </location>
</feature>